<gene>
    <name evidence="2" type="ORF">BCR43DRAFT_482114</name>
</gene>
<sequence length="313" mass="34298">MPDTILITGATNGLGRAAAQKLLAAGHTVVVAGRNQGKLTEMRAALPFSDEQLCTVLLDLENPQSVRDAAKTITQLAPKLNVVVNNAGTIAAERTFCFGTELVEKTVAVNAVAPLFLTLLLLPVLKQNQGRVLFVTSSLHDPKVRGGGGDPQSRMPTDVDMDNLDGNKAWHPMQFYKISKLAQIWTMRVLAQLPEVQGVHVAAFCPGFVPTTDLNRSSSWFTRTLMHYILSYMPFAVSEDDAANDYVYYITTSSNTLGQGRFFQGREAKPGSDESRNMDKAYQFWNMACDISHTPEYRLDCPDACKSSVTTGM</sequence>
<dbReference type="PRINTS" id="PR00081">
    <property type="entry name" value="GDHRDH"/>
</dbReference>
<keyword evidence="3" id="KW-1185">Reference proteome</keyword>
<protein>
    <recommendedName>
        <fullName evidence="4">Short-chain dehydrogenase</fullName>
    </recommendedName>
</protein>
<dbReference type="EMBL" id="MCGN01000001">
    <property type="protein sequence ID" value="ORZ02761.1"/>
    <property type="molecule type" value="Genomic_DNA"/>
</dbReference>
<evidence type="ECO:0000313" key="2">
    <source>
        <dbReference type="EMBL" id="ORZ02761.1"/>
    </source>
</evidence>
<dbReference type="SUPFAM" id="SSF51735">
    <property type="entry name" value="NAD(P)-binding Rossmann-fold domains"/>
    <property type="match status" value="1"/>
</dbReference>
<dbReference type="InterPro" id="IPR036291">
    <property type="entry name" value="NAD(P)-bd_dom_sf"/>
</dbReference>
<keyword evidence="1" id="KW-0560">Oxidoreductase</keyword>
<dbReference type="OrthoDB" id="542013at2759"/>
<evidence type="ECO:0000256" key="1">
    <source>
        <dbReference type="ARBA" id="ARBA00023002"/>
    </source>
</evidence>
<dbReference type="OMA" id="IEDTIFM"/>
<proteinExistence type="predicted"/>
<name>A0A1X2HTA3_SYNRA</name>
<dbReference type="Gene3D" id="3.40.50.720">
    <property type="entry name" value="NAD(P)-binding Rossmann-like Domain"/>
    <property type="match status" value="1"/>
</dbReference>
<organism evidence="2 3">
    <name type="scientific">Syncephalastrum racemosum</name>
    <name type="common">Filamentous fungus</name>
    <dbReference type="NCBI Taxonomy" id="13706"/>
    <lineage>
        <taxon>Eukaryota</taxon>
        <taxon>Fungi</taxon>
        <taxon>Fungi incertae sedis</taxon>
        <taxon>Mucoromycota</taxon>
        <taxon>Mucoromycotina</taxon>
        <taxon>Mucoromycetes</taxon>
        <taxon>Mucorales</taxon>
        <taxon>Syncephalastraceae</taxon>
        <taxon>Syncephalastrum</taxon>
    </lineage>
</organism>
<dbReference type="InParanoid" id="A0A1X2HTA3"/>
<dbReference type="Proteomes" id="UP000242180">
    <property type="component" value="Unassembled WGS sequence"/>
</dbReference>
<dbReference type="STRING" id="13706.A0A1X2HTA3"/>
<accession>A0A1X2HTA3</accession>
<evidence type="ECO:0008006" key="4">
    <source>
        <dbReference type="Google" id="ProtNLM"/>
    </source>
</evidence>
<reference evidence="2 3" key="1">
    <citation type="submission" date="2016-07" db="EMBL/GenBank/DDBJ databases">
        <title>Pervasive Adenine N6-methylation of Active Genes in Fungi.</title>
        <authorList>
            <consortium name="DOE Joint Genome Institute"/>
            <person name="Mondo S.J."/>
            <person name="Dannebaum R.O."/>
            <person name="Kuo R.C."/>
            <person name="Labutti K."/>
            <person name="Haridas S."/>
            <person name="Kuo A."/>
            <person name="Salamov A."/>
            <person name="Ahrendt S.R."/>
            <person name="Lipzen A."/>
            <person name="Sullivan W."/>
            <person name="Andreopoulos W.B."/>
            <person name="Clum A."/>
            <person name="Lindquist E."/>
            <person name="Daum C."/>
            <person name="Ramamoorthy G.K."/>
            <person name="Gryganskyi A."/>
            <person name="Culley D."/>
            <person name="Magnuson J.K."/>
            <person name="James T.Y."/>
            <person name="O'Malley M.A."/>
            <person name="Stajich J.E."/>
            <person name="Spatafora J.W."/>
            <person name="Visel A."/>
            <person name="Grigoriev I.V."/>
        </authorList>
    </citation>
    <scope>NUCLEOTIDE SEQUENCE [LARGE SCALE GENOMIC DNA]</scope>
    <source>
        <strain evidence="2 3">NRRL 2496</strain>
    </source>
</reference>
<dbReference type="PANTHER" id="PTHR43157:SF31">
    <property type="entry name" value="PHOSPHATIDYLINOSITOL-GLYCAN BIOSYNTHESIS CLASS F PROTEIN"/>
    <property type="match status" value="1"/>
</dbReference>
<dbReference type="GO" id="GO:0016491">
    <property type="term" value="F:oxidoreductase activity"/>
    <property type="evidence" value="ECO:0007669"/>
    <property type="project" value="UniProtKB-KW"/>
</dbReference>
<dbReference type="PANTHER" id="PTHR43157">
    <property type="entry name" value="PHOSPHATIDYLINOSITOL-GLYCAN BIOSYNTHESIS CLASS F PROTEIN-RELATED"/>
    <property type="match status" value="1"/>
</dbReference>
<dbReference type="InterPro" id="IPR002347">
    <property type="entry name" value="SDR_fam"/>
</dbReference>
<dbReference type="Pfam" id="PF00106">
    <property type="entry name" value="adh_short"/>
    <property type="match status" value="1"/>
</dbReference>
<dbReference type="AlphaFoldDB" id="A0A1X2HTA3"/>
<comment type="caution">
    <text evidence="2">The sequence shown here is derived from an EMBL/GenBank/DDBJ whole genome shotgun (WGS) entry which is preliminary data.</text>
</comment>
<evidence type="ECO:0000313" key="3">
    <source>
        <dbReference type="Proteomes" id="UP000242180"/>
    </source>
</evidence>